<evidence type="ECO:0000256" key="1">
    <source>
        <dbReference type="ARBA" id="ARBA00022723"/>
    </source>
</evidence>
<evidence type="ECO:0000313" key="4">
    <source>
        <dbReference type="EMBL" id="OIR03810.1"/>
    </source>
</evidence>
<sequence length="256" mass="27752">MSGAAHSEKTNSRTDGKTVELGLREQVAACTLMLNDLGLLGYSGHVSARLPDGRGFLIQSIDQSRASLTPELLLVCDPDGRLLSGPAGLRPPSEVFMHSEILRARPDVNSVAHFHHDRTTAFTLVDAPRLVPIKNHAVRWASGIPTHGNPNHVNTPERGRALAATLGAHHAALIRAHGQVVVAENIPALLIDCVHFVENAAAMYDAALLGRIMPLTTEEIASFQLDMKRDNHVSKLWTYYLGLARAKGIVPPDWSL</sequence>
<dbReference type="Gene3D" id="3.40.225.10">
    <property type="entry name" value="Class II aldolase/adducin N-terminal domain"/>
    <property type="match status" value="1"/>
</dbReference>
<dbReference type="SMART" id="SM01007">
    <property type="entry name" value="Aldolase_II"/>
    <property type="match status" value="1"/>
</dbReference>
<protein>
    <submittedName>
        <fullName evidence="4">Methylthioribulose-1-phosphate dehydratase</fullName>
        <ecNumber evidence="4">4.2.1.109</ecNumber>
    </submittedName>
</protein>
<dbReference type="PANTHER" id="PTHR22789">
    <property type="entry name" value="FUCULOSE PHOSPHATE ALDOLASE"/>
    <property type="match status" value="1"/>
</dbReference>
<name>A0A1J5S6Q5_9ZZZZ</name>
<dbReference type="InterPro" id="IPR001303">
    <property type="entry name" value="Aldolase_II/adducin_N"/>
</dbReference>
<reference evidence="4" key="1">
    <citation type="submission" date="2016-10" db="EMBL/GenBank/DDBJ databases">
        <title>Sequence of Gallionella enrichment culture.</title>
        <authorList>
            <person name="Poehlein A."/>
            <person name="Muehling M."/>
            <person name="Daniel R."/>
        </authorList>
    </citation>
    <scope>NUCLEOTIDE SEQUENCE</scope>
</reference>
<keyword evidence="1" id="KW-0479">Metal-binding</keyword>
<feature type="domain" description="Class II aldolase/adducin N-terminal" evidence="3">
    <location>
        <begin position="25"/>
        <end position="204"/>
    </location>
</feature>
<dbReference type="GO" id="GO:0046872">
    <property type="term" value="F:metal ion binding"/>
    <property type="evidence" value="ECO:0007669"/>
    <property type="project" value="UniProtKB-KW"/>
</dbReference>
<dbReference type="AlphaFoldDB" id="A0A1J5S6Q5"/>
<dbReference type="GO" id="GO:0046570">
    <property type="term" value="F:methylthioribulose 1-phosphate dehydratase activity"/>
    <property type="evidence" value="ECO:0007669"/>
    <property type="project" value="UniProtKB-EC"/>
</dbReference>
<dbReference type="InterPro" id="IPR050197">
    <property type="entry name" value="Aldolase_class_II_sugar_metab"/>
</dbReference>
<dbReference type="EMBL" id="MLJW01000062">
    <property type="protein sequence ID" value="OIR03810.1"/>
    <property type="molecule type" value="Genomic_DNA"/>
</dbReference>
<dbReference type="PANTHER" id="PTHR22789:SF0">
    <property type="entry name" value="3-OXO-TETRONATE 4-PHOSPHATE DECARBOXYLASE-RELATED"/>
    <property type="match status" value="1"/>
</dbReference>
<accession>A0A1J5S6Q5</accession>
<dbReference type="SUPFAM" id="SSF53639">
    <property type="entry name" value="AraD/HMP-PK domain-like"/>
    <property type="match status" value="1"/>
</dbReference>
<dbReference type="GO" id="GO:0019323">
    <property type="term" value="P:pentose catabolic process"/>
    <property type="evidence" value="ECO:0007669"/>
    <property type="project" value="TreeGrafter"/>
</dbReference>
<dbReference type="GO" id="GO:0016832">
    <property type="term" value="F:aldehyde-lyase activity"/>
    <property type="evidence" value="ECO:0007669"/>
    <property type="project" value="TreeGrafter"/>
</dbReference>
<dbReference type="GO" id="GO:0005829">
    <property type="term" value="C:cytosol"/>
    <property type="evidence" value="ECO:0007669"/>
    <property type="project" value="TreeGrafter"/>
</dbReference>
<evidence type="ECO:0000259" key="3">
    <source>
        <dbReference type="SMART" id="SM01007"/>
    </source>
</evidence>
<dbReference type="EC" id="4.2.1.109" evidence="4"/>
<dbReference type="Pfam" id="PF00596">
    <property type="entry name" value="Aldolase_II"/>
    <property type="match status" value="1"/>
</dbReference>
<proteinExistence type="predicted"/>
<keyword evidence="2 4" id="KW-0456">Lyase</keyword>
<organism evidence="4">
    <name type="scientific">mine drainage metagenome</name>
    <dbReference type="NCBI Taxonomy" id="410659"/>
    <lineage>
        <taxon>unclassified sequences</taxon>
        <taxon>metagenomes</taxon>
        <taxon>ecological metagenomes</taxon>
    </lineage>
</organism>
<evidence type="ECO:0000256" key="2">
    <source>
        <dbReference type="ARBA" id="ARBA00023239"/>
    </source>
</evidence>
<dbReference type="InterPro" id="IPR036409">
    <property type="entry name" value="Aldolase_II/adducin_N_sf"/>
</dbReference>
<gene>
    <name evidence="4" type="primary">mtnB_1</name>
    <name evidence="4" type="ORF">GALL_139900</name>
</gene>
<comment type="caution">
    <text evidence="4">The sequence shown here is derived from an EMBL/GenBank/DDBJ whole genome shotgun (WGS) entry which is preliminary data.</text>
</comment>